<dbReference type="RefSeq" id="XP_005643375.1">
    <property type="nucleotide sequence ID" value="XM_005643318.1"/>
</dbReference>
<dbReference type="AlphaFoldDB" id="I0YKB2"/>
<evidence type="ECO:0000313" key="2">
    <source>
        <dbReference type="Proteomes" id="UP000007264"/>
    </source>
</evidence>
<sequence length="241" mass="26918">MEEHDNRAGGQGRTAVAFPPDVWRIIAGHLTLNEWARISGTCKTTWQLQLDELHLTWRQGLHAADRQYLGSLKAATIVLLSARTRPHSTAEVISLNSAIVWLLRSAANLDYLFLRTQELRCMPHLAQLRHLQLSLREDFRAVAQSLSNLKNLETLPLDQAHRVSPDEEADFDLTGIDKLQTVMLTNVVPASLLLPRGAELRPPAVSERPAQCHSSVQLTQPSQIKVWTPLRIMAITGPGLE</sequence>
<reference evidence="1 2" key="1">
    <citation type="journal article" date="2012" name="Genome Biol.">
        <title>The genome of the polar eukaryotic microalga coccomyxa subellipsoidea reveals traits of cold adaptation.</title>
        <authorList>
            <person name="Blanc G."/>
            <person name="Agarkova I."/>
            <person name="Grimwood J."/>
            <person name="Kuo A."/>
            <person name="Brueggeman A."/>
            <person name="Dunigan D."/>
            <person name="Gurnon J."/>
            <person name="Ladunga I."/>
            <person name="Lindquist E."/>
            <person name="Lucas S."/>
            <person name="Pangilinan J."/>
            <person name="Proschold T."/>
            <person name="Salamov A."/>
            <person name="Schmutz J."/>
            <person name="Weeks D."/>
            <person name="Yamada T."/>
            <person name="Claverie J.M."/>
            <person name="Grigoriev I."/>
            <person name="Van Etten J."/>
            <person name="Lomsadze A."/>
            <person name="Borodovsky M."/>
        </authorList>
    </citation>
    <scope>NUCLEOTIDE SEQUENCE [LARGE SCALE GENOMIC DNA]</scope>
    <source>
        <strain evidence="1 2">C-169</strain>
    </source>
</reference>
<gene>
    <name evidence="1" type="ORF">COCSUDRAFT_59762</name>
</gene>
<evidence type="ECO:0000313" key="1">
    <source>
        <dbReference type="EMBL" id="EIE18831.1"/>
    </source>
</evidence>
<proteinExistence type="predicted"/>
<name>I0YKB2_COCSC</name>
<organism evidence="1 2">
    <name type="scientific">Coccomyxa subellipsoidea (strain C-169)</name>
    <name type="common">Green microalga</name>
    <dbReference type="NCBI Taxonomy" id="574566"/>
    <lineage>
        <taxon>Eukaryota</taxon>
        <taxon>Viridiplantae</taxon>
        <taxon>Chlorophyta</taxon>
        <taxon>core chlorophytes</taxon>
        <taxon>Trebouxiophyceae</taxon>
        <taxon>Trebouxiophyceae incertae sedis</taxon>
        <taxon>Coccomyxaceae</taxon>
        <taxon>Coccomyxa</taxon>
        <taxon>Coccomyxa subellipsoidea</taxon>
    </lineage>
</organism>
<dbReference type="KEGG" id="csl:COCSUDRAFT_59762"/>
<comment type="caution">
    <text evidence="1">The sequence shown here is derived from an EMBL/GenBank/DDBJ whole genome shotgun (WGS) entry which is preliminary data.</text>
</comment>
<protein>
    <recommendedName>
        <fullName evidence="3">F-box domain-containing protein</fullName>
    </recommendedName>
</protein>
<accession>I0YKB2</accession>
<dbReference type="GeneID" id="17036781"/>
<dbReference type="EMBL" id="AGSI01000021">
    <property type="protein sequence ID" value="EIE18831.1"/>
    <property type="molecule type" value="Genomic_DNA"/>
</dbReference>
<keyword evidence="2" id="KW-1185">Reference proteome</keyword>
<evidence type="ECO:0008006" key="3">
    <source>
        <dbReference type="Google" id="ProtNLM"/>
    </source>
</evidence>
<dbReference type="Proteomes" id="UP000007264">
    <property type="component" value="Unassembled WGS sequence"/>
</dbReference>